<comment type="caution">
    <text evidence="2">The sequence shown here is derived from an EMBL/GenBank/DDBJ whole genome shotgun (WGS) entry which is preliminary data.</text>
</comment>
<keyword evidence="1" id="KW-1133">Transmembrane helix</keyword>
<gene>
    <name evidence="2" type="ORF">S01H1_74652</name>
</gene>
<feature type="non-terminal residue" evidence="2">
    <location>
        <position position="36"/>
    </location>
</feature>
<keyword evidence="1" id="KW-0812">Transmembrane</keyword>
<evidence type="ECO:0000256" key="1">
    <source>
        <dbReference type="SAM" id="Phobius"/>
    </source>
</evidence>
<dbReference type="AlphaFoldDB" id="X0X5W0"/>
<keyword evidence="1" id="KW-0472">Membrane</keyword>
<dbReference type="EMBL" id="BARS01049957">
    <property type="protein sequence ID" value="GAG38594.1"/>
    <property type="molecule type" value="Genomic_DNA"/>
</dbReference>
<reference evidence="2" key="1">
    <citation type="journal article" date="2014" name="Front. Microbiol.">
        <title>High frequency of phylogenetically diverse reductive dehalogenase-homologous genes in deep subseafloor sedimentary metagenomes.</title>
        <authorList>
            <person name="Kawai M."/>
            <person name="Futagami T."/>
            <person name="Toyoda A."/>
            <person name="Takaki Y."/>
            <person name="Nishi S."/>
            <person name="Hori S."/>
            <person name="Arai W."/>
            <person name="Tsubouchi T."/>
            <person name="Morono Y."/>
            <person name="Uchiyama I."/>
            <person name="Ito T."/>
            <person name="Fujiyama A."/>
            <person name="Inagaki F."/>
            <person name="Takami H."/>
        </authorList>
    </citation>
    <scope>NUCLEOTIDE SEQUENCE</scope>
    <source>
        <strain evidence="2">Expedition CK06-06</strain>
    </source>
</reference>
<feature type="transmembrane region" description="Helical" evidence="1">
    <location>
        <begin position="6"/>
        <end position="30"/>
    </location>
</feature>
<evidence type="ECO:0000313" key="2">
    <source>
        <dbReference type="EMBL" id="GAG38594.1"/>
    </source>
</evidence>
<proteinExistence type="predicted"/>
<protein>
    <submittedName>
        <fullName evidence="2">Uncharacterized protein</fullName>
    </submittedName>
</protein>
<organism evidence="2">
    <name type="scientific">marine sediment metagenome</name>
    <dbReference type="NCBI Taxonomy" id="412755"/>
    <lineage>
        <taxon>unclassified sequences</taxon>
        <taxon>metagenomes</taxon>
        <taxon>ecological metagenomes</taxon>
    </lineage>
</organism>
<name>X0X5W0_9ZZZZ</name>
<sequence>MYEFGYFAVIFGTVTILLVFEDCFAIAWCLGELDVS</sequence>
<accession>X0X5W0</accession>